<proteinExistence type="inferred from homology"/>
<evidence type="ECO:0000256" key="31">
    <source>
        <dbReference type="PROSITE-ProRule" id="PRU10141"/>
    </source>
</evidence>
<dbReference type="EC" id="2.7.10.2" evidence="32"/>
<dbReference type="SMART" id="SM00326">
    <property type="entry name" value="SH3"/>
    <property type="match status" value="1"/>
</dbReference>
<dbReference type="GO" id="GO:0020037">
    <property type="term" value="F:heme binding"/>
    <property type="evidence" value="ECO:0007669"/>
    <property type="project" value="InterPro"/>
</dbReference>
<evidence type="ECO:0000256" key="29">
    <source>
        <dbReference type="PROSITE-ProRule" id="PRU00191"/>
    </source>
</evidence>
<feature type="domain" description="Protein kinase" evidence="36">
    <location>
        <begin position="1054"/>
        <end position="1315"/>
    </location>
</feature>
<dbReference type="InterPro" id="IPR007110">
    <property type="entry name" value="Ig-like_dom"/>
</dbReference>
<evidence type="ECO:0000256" key="16">
    <source>
        <dbReference type="ARBA" id="ARBA00022989"/>
    </source>
</evidence>
<dbReference type="SUPFAM" id="SSF50044">
    <property type="entry name" value="SH3-domain"/>
    <property type="match status" value="1"/>
</dbReference>
<dbReference type="Pfam" id="PF03098">
    <property type="entry name" value="An_peroxidase"/>
    <property type="match status" value="1"/>
</dbReference>
<dbReference type="PROSITE" id="PS00107">
    <property type="entry name" value="PROTEIN_KINASE_ATP"/>
    <property type="match status" value="1"/>
</dbReference>
<evidence type="ECO:0000256" key="33">
    <source>
        <dbReference type="SAM" id="MobiDB-lite"/>
    </source>
</evidence>
<evidence type="ECO:0000256" key="26">
    <source>
        <dbReference type="ARBA" id="ARBA00051245"/>
    </source>
</evidence>
<keyword evidence="25" id="KW-0393">Immunoglobulin domain</keyword>
<dbReference type="SUPFAM" id="SSF48726">
    <property type="entry name" value="Immunoglobulin"/>
    <property type="match status" value="1"/>
</dbReference>
<protein>
    <recommendedName>
        <fullName evidence="32">Tyrosine-protein kinase</fullName>
        <ecNumber evidence="32">2.7.10.2</ecNumber>
    </recommendedName>
</protein>
<dbReference type="CDD" id="cd09826">
    <property type="entry name" value="peroxidasin_like"/>
    <property type="match status" value="1"/>
</dbReference>
<dbReference type="InterPro" id="IPR036028">
    <property type="entry name" value="SH3-like_dom_sf"/>
</dbReference>
<dbReference type="InterPro" id="IPR011009">
    <property type="entry name" value="Kinase-like_dom_sf"/>
</dbReference>
<evidence type="ECO:0000259" key="34">
    <source>
        <dbReference type="PROSITE" id="PS50001"/>
    </source>
</evidence>
<dbReference type="InterPro" id="IPR000980">
    <property type="entry name" value="SH2"/>
</dbReference>
<evidence type="ECO:0000256" key="10">
    <source>
        <dbReference type="ARBA" id="ARBA00022723"/>
    </source>
</evidence>
<dbReference type="PRINTS" id="PR00109">
    <property type="entry name" value="TYRKINASE"/>
</dbReference>
<keyword evidence="17 29" id="KW-0727">SH2 domain</keyword>
<keyword evidence="23" id="KW-0675">Receptor</keyword>
<keyword evidence="5 30" id="KW-0728">SH3 domain</keyword>
<dbReference type="InterPro" id="IPR001452">
    <property type="entry name" value="SH3_domain"/>
</dbReference>
<evidence type="ECO:0000256" key="1">
    <source>
        <dbReference type="ARBA" id="ARBA00001970"/>
    </source>
</evidence>
<dbReference type="InterPro" id="IPR008266">
    <property type="entry name" value="Tyr_kinase_AS"/>
</dbReference>
<dbReference type="PROSITE" id="PS50001">
    <property type="entry name" value="SH2"/>
    <property type="match status" value="1"/>
</dbReference>
<keyword evidence="16" id="KW-1133">Transmembrane helix</keyword>
<accession>A0A9Q0XYF2</accession>
<evidence type="ECO:0000256" key="17">
    <source>
        <dbReference type="ARBA" id="ARBA00022999"/>
    </source>
</evidence>
<keyword evidence="14 32" id="KW-0418">Kinase</keyword>
<evidence type="ECO:0000256" key="13">
    <source>
        <dbReference type="ARBA" id="ARBA00022741"/>
    </source>
</evidence>
<evidence type="ECO:0000256" key="14">
    <source>
        <dbReference type="ARBA" id="ARBA00022777"/>
    </source>
</evidence>
<evidence type="ECO:0000256" key="3">
    <source>
        <dbReference type="ARBA" id="ARBA00004613"/>
    </source>
</evidence>
<dbReference type="Pfam" id="PF07679">
    <property type="entry name" value="I-set"/>
    <property type="match status" value="1"/>
</dbReference>
<dbReference type="GO" id="GO:0016020">
    <property type="term" value="C:membrane"/>
    <property type="evidence" value="ECO:0007669"/>
    <property type="project" value="UniProtKB-SubCell"/>
</dbReference>
<organism evidence="38 39">
    <name type="scientific">Phrynocephalus forsythii</name>
    <dbReference type="NCBI Taxonomy" id="171643"/>
    <lineage>
        <taxon>Eukaryota</taxon>
        <taxon>Metazoa</taxon>
        <taxon>Chordata</taxon>
        <taxon>Craniata</taxon>
        <taxon>Vertebrata</taxon>
        <taxon>Euteleostomi</taxon>
        <taxon>Lepidosauria</taxon>
        <taxon>Squamata</taxon>
        <taxon>Bifurcata</taxon>
        <taxon>Unidentata</taxon>
        <taxon>Episquamata</taxon>
        <taxon>Toxicofera</taxon>
        <taxon>Iguania</taxon>
        <taxon>Acrodonta</taxon>
        <taxon>Agamidae</taxon>
        <taxon>Agaminae</taxon>
        <taxon>Phrynocephalus</taxon>
    </lineage>
</organism>
<evidence type="ECO:0000256" key="4">
    <source>
        <dbReference type="ARBA" id="ARBA00006692"/>
    </source>
</evidence>
<dbReference type="GO" id="GO:0046872">
    <property type="term" value="F:metal ion binding"/>
    <property type="evidence" value="ECO:0007669"/>
    <property type="project" value="UniProtKB-KW"/>
</dbReference>
<dbReference type="PANTHER" id="PTHR11475">
    <property type="entry name" value="OXIDASE/PEROXIDASE"/>
    <property type="match status" value="1"/>
</dbReference>
<dbReference type="SMART" id="SM00408">
    <property type="entry name" value="IGc2"/>
    <property type="match status" value="1"/>
</dbReference>
<evidence type="ECO:0000256" key="2">
    <source>
        <dbReference type="ARBA" id="ARBA00004479"/>
    </source>
</evidence>
<feature type="domain" description="Ig-like" evidence="37">
    <location>
        <begin position="15"/>
        <end position="100"/>
    </location>
</feature>
<evidence type="ECO:0000256" key="21">
    <source>
        <dbReference type="ARBA" id="ARBA00023137"/>
    </source>
</evidence>
<feature type="binding site" evidence="31">
    <location>
        <position position="1082"/>
    </location>
    <ligand>
        <name>ATP</name>
        <dbReference type="ChEBI" id="CHEBI:30616"/>
    </ligand>
</feature>
<dbReference type="GO" id="GO:0004715">
    <property type="term" value="F:non-membrane spanning protein tyrosine kinase activity"/>
    <property type="evidence" value="ECO:0007669"/>
    <property type="project" value="UniProtKB-EC"/>
</dbReference>
<dbReference type="InterPro" id="IPR019791">
    <property type="entry name" value="Haem_peroxidase_animal"/>
</dbReference>
<evidence type="ECO:0000256" key="6">
    <source>
        <dbReference type="ARBA" id="ARBA00022525"/>
    </source>
</evidence>
<comment type="similarity">
    <text evidence="4">Belongs to the protein kinase superfamily. CAMK Ser/Thr protein kinase family.</text>
</comment>
<dbReference type="InterPro" id="IPR020635">
    <property type="entry name" value="Tyr_kinase_cat_dom"/>
</dbReference>
<feature type="domain" description="SH2" evidence="34">
    <location>
        <begin position="944"/>
        <end position="1036"/>
    </location>
</feature>
<evidence type="ECO:0000256" key="15">
    <source>
        <dbReference type="ARBA" id="ARBA00022840"/>
    </source>
</evidence>
<keyword evidence="12" id="KW-0677">Repeat</keyword>
<dbReference type="PROSITE" id="PS50011">
    <property type="entry name" value="PROTEIN_KINASE_DOM"/>
    <property type="match status" value="1"/>
</dbReference>
<dbReference type="PROSITE" id="PS00109">
    <property type="entry name" value="PROTEIN_KINASE_TYR"/>
    <property type="match status" value="1"/>
</dbReference>
<feature type="non-terminal residue" evidence="38">
    <location>
        <position position="1315"/>
    </location>
</feature>
<dbReference type="PRINTS" id="PR00401">
    <property type="entry name" value="SH2DOMAIN"/>
</dbReference>
<feature type="region of interest" description="Disordered" evidence="33">
    <location>
        <begin position="820"/>
        <end position="870"/>
    </location>
</feature>
<keyword evidence="10 28" id="KW-0479">Metal-binding</keyword>
<evidence type="ECO:0000256" key="25">
    <source>
        <dbReference type="ARBA" id="ARBA00023319"/>
    </source>
</evidence>
<gene>
    <name evidence="38" type="ORF">JRQ81_014335</name>
</gene>
<comment type="subcellular location">
    <subcellularLocation>
        <location evidence="2">Membrane</location>
        <topology evidence="2">Single-pass type I membrane protein</topology>
    </subcellularLocation>
    <subcellularLocation>
        <location evidence="3">Secreted</location>
    </subcellularLocation>
</comment>
<dbReference type="InterPro" id="IPR017441">
    <property type="entry name" value="Protein_kinase_ATP_BS"/>
</dbReference>
<sequence>DLRFNRIRAIQPVIPVFLHPPQDRVAETGQDIEIPCAAQGDPHPTITWSKEGIQITESGKFRISQEGTLSVRDLGMADQGKYECVARNTFGFTSSTMQLTVVATHVGRSGDTFVATSLQEAISSVDQAINSTRTELFSKRPKTPNELLALFRYPRDPYTIETARAGEIFERTLQLIQEHVQQGLVVDMNGTGYRYNDLVSPHYLNMIANLSGCSAHRRAPNCSDICFHQRYRTHDGSCNNLQHPMWGASLTAFQRLLKPAYQNGFNLPRGFSLLEDSKELPLPLPRLVSTAMIGTETVTPDDQFTHMLMQWGQFLDHDLDQTVAAISMARFSDGAPCSQVCTNDPPCFSVMIPENDPRVRNGRCMFFVRSSPVCGSGMTSLLMNSVYAREQINHLTSFIDASNVYGSTEHESLELRDLSNQRGLLKQGEVVASFGKPLLPFAVGPPTECMRDETESPVPCFLAGDHRANEQLALTSMHTLWFREHNRVAATLLALNPDWDGDTVYHEARKIVGAQMQHITYSHWLPKILGEVGMKLLGDYKGYDPDTHPGILNAFATAAFRFGHTLINPLLYRLNETFQTIPQGHVPLHKAFFSPFRILQEGGIDPLLRGLFGVAGKMRVPSELLNMELTEKLFSMAHSVSLDLAAINIQRGRDHGIPPYNDFRVFCNLTSAQEFEDLKNEIKNLEIREKLRSLYGITKNIDLFPALMVEDLIPGTRVGPTLMCLFVTQFRRLRDGDRFWYENPGIFTPAQLTQIKQASLARIICDNSDHIQQLQKDVFRVALYPQGMVSCDEIPEVDLRMWQDCCEDCRTRGQFGALSQQFRRKRSSGFSYPEENPSNAKPRDPRVPSNPSLDLWDPAEESLHPTLDPDPAEPMVSLFGVLYDFTARSSDELSVNRGDKICVLREEGGYVLARRLSGEPLVGYVPANYLSKINQEESLAQQPWYLSGIGRNKATQLLLSPPNHHGSFLIRDSESNKGEYSLSVRNHSKVRHFRIYKDPGGGFYLEKGHTFPRLDQLLAYYTVNWKVIQNPLLQPCIQKRTPETDQWERPRSEFQLWRKLGEGCFGEVWEGMWKNTVPVAIKIMKQADMRDDFVKEIQNLKCLKHTRLIKLLAICSVGEPVYIVTELMRKGNLHGYLNSAAGKELTTHHLLSISCQVADGMSYLEEQHVVHRDLAARNILVGDDLSCKIADFGLARLLKDDIYSTTSNTMIPVKWTAPEAAIYQTYSLKSDVWSYGILLYEVFTYGQCPYEGMTNQETIQEISRGYRLPRPNSCSSEIYSLMLDCWKAHPEDRPSFLNLRDMLFSIYKWTHHPFS</sequence>
<keyword evidence="24" id="KW-0325">Glycoprotein</keyword>
<dbReference type="InterPro" id="IPR003599">
    <property type="entry name" value="Ig_sub"/>
</dbReference>
<evidence type="ECO:0000256" key="23">
    <source>
        <dbReference type="ARBA" id="ARBA00023170"/>
    </source>
</evidence>
<dbReference type="PRINTS" id="PR00457">
    <property type="entry name" value="ANPEROXIDASE"/>
</dbReference>
<keyword evidence="15 31" id="KW-0067">ATP-binding</keyword>
<dbReference type="OrthoDB" id="823504at2759"/>
<dbReference type="GO" id="GO:0005524">
    <property type="term" value="F:ATP binding"/>
    <property type="evidence" value="ECO:0007669"/>
    <property type="project" value="UniProtKB-UniRule"/>
</dbReference>
<dbReference type="GO" id="GO:0004601">
    <property type="term" value="F:peroxidase activity"/>
    <property type="evidence" value="ECO:0007669"/>
    <property type="project" value="InterPro"/>
</dbReference>
<dbReference type="Gene3D" id="3.30.505.10">
    <property type="entry name" value="SH2 domain"/>
    <property type="match status" value="1"/>
</dbReference>
<evidence type="ECO:0000256" key="19">
    <source>
        <dbReference type="ARBA" id="ARBA00023004"/>
    </source>
</evidence>
<keyword evidence="9" id="KW-0812">Transmembrane</keyword>
<dbReference type="Pfam" id="PF07714">
    <property type="entry name" value="PK_Tyr_Ser-Thr"/>
    <property type="match status" value="1"/>
</dbReference>
<dbReference type="InterPro" id="IPR036179">
    <property type="entry name" value="Ig-like_dom_sf"/>
</dbReference>
<dbReference type="Pfam" id="PF14604">
    <property type="entry name" value="SH3_9"/>
    <property type="match status" value="1"/>
</dbReference>
<evidence type="ECO:0000259" key="35">
    <source>
        <dbReference type="PROSITE" id="PS50002"/>
    </source>
</evidence>
<evidence type="ECO:0000256" key="5">
    <source>
        <dbReference type="ARBA" id="ARBA00022443"/>
    </source>
</evidence>
<dbReference type="FunFam" id="2.60.40.10:FF:000248">
    <property type="entry name" value="peroxidasin homolog"/>
    <property type="match status" value="1"/>
</dbReference>
<evidence type="ECO:0000256" key="27">
    <source>
        <dbReference type="ARBA" id="ARBA00061342"/>
    </source>
</evidence>
<comment type="caution">
    <text evidence="38">The sequence shown here is derived from an EMBL/GenBank/DDBJ whole genome shotgun (WGS) entry which is preliminary data.</text>
</comment>
<dbReference type="Gene3D" id="1.10.640.10">
    <property type="entry name" value="Haem peroxidase domain superfamily, animal type"/>
    <property type="match status" value="1"/>
</dbReference>
<evidence type="ECO:0000256" key="22">
    <source>
        <dbReference type="ARBA" id="ARBA00023157"/>
    </source>
</evidence>
<dbReference type="InterPro" id="IPR001245">
    <property type="entry name" value="Ser-Thr/Tyr_kinase_cat_dom"/>
</dbReference>
<keyword evidence="21 32" id="KW-0829">Tyrosine-protein kinase</keyword>
<comment type="similarity">
    <text evidence="32">Belongs to the protein kinase superfamily. Tyr protein kinase family.</text>
</comment>
<comment type="cofactor">
    <cofactor evidence="1">
        <name>heme b</name>
        <dbReference type="ChEBI" id="CHEBI:60344"/>
    </cofactor>
</comment>
<evidence type="ECO:0000259" key="36">
    <source>
        <dbReference type="PROSITE" id="PS50011"/>
    </source>
</evidence>
<dbReference type="FunFam" id="1.10.640.10:FF:000001">
    <property type="entry name" value="Peroxidasin homolog"/>
    <property type="match status" value="1"/>
</dbReference>
<evidence type="ECO:0000313" key="39">
    <source>
        <dbReference type="Proteomes" id="UP001142489"/>
    </source>
</evidence>
<evidence type="ECO:0000256" key="11">
    <source>
        <dbReference type="ARBA" id="ARBA00022729"/>
    </source>
</evidence>
<dbReference type="SUPFAM" id="SSF55550">
    <property type="entry name" value="SH2 domain"/>
    <property type="match status" value="1"/>
</dbReference>
<keyword evidence="20" id="KW-0472">Membrane</keyword>
<keyword evidence="11" id="KW-0732">Signal</keyword>
<feature type="domain" description="SH3" evidence="35">
    <location>
        <begin position="874"/>
        <end position="935"/>
    </location>
</feature>
<dbReference type="InterPro" id="IPR037120">
    <property type="entry name" value="Haem_peroxidase_sf_animal"/>
</dbReference>
<comment type="similarity">
    <text evidence="27">Belongs to the peroxidase family. XPO subfamily.</text>
</comment>
<evidence type="ECO:0000259" key="37">
    <source>
        <dbReference type="PROSITE" id="PS50835"/>
    </source>
</evidence>
<keyword evidence="6" id="KW-0964">Secreted</keyword>
<dbReference type="FunFam" id="3.30.200.20:FF:000053">
    <property type="entry name" value="Tyrosine-protein kinase"/>
    <property type="match status" value="1"/>
</dbReference>
<keyword evidence="39" id="KW-1185">Reference proteome</keyword>
<dbReference type="Gene3D" id="2.30.30.40">
    <property type="entry name" value="SH3 Domains"/>
    <property type="match status" value="1"/>
</dbReference>
<evidence type="ECO:0000256" key="30">
    <source>
        <dbReference type="PROSITE-ProRule" id="PRU00192"/>
    </source>
</evidence>
<dbReference type="Gene3D" id="1.10.510.10">
    <property type="entry name" value="Transferase(Phosphotransferase) domain 1"/>
    <property type="match status" value="1"/>
</dbReference>
<dbReference type="EMBL" id="JAPFRF010000005">
    <property type="protein sequence ID" value="KAJ7332155.1"/>
    <property type="molecule type" value="Genomic_DNA"/>
</dbReference>
<evidence type="ECO:0000256" key="24">
    <source>
        <dbReference type="ARBA" id="ARBA00023180"/>
    </source>
</evidence>
<evidence type="ECO:0000256" key="9">
    <source>
        <dbReference type="ARBA" id="ARBA00022692"/>
    </source>
</evidence>
<keyword evidence="18" id="KW-0560">Oxidoreductase</keyword>
<keyword evidence="8 32" id="KW-0808">Transferase</keyword>
<dbReference type="SUPFAM" id="SSF48113">
    <property type="entry name" value="Heme-dependent peroxidases"/>
    <property type="match status" value="1"/>
</dbReference>
<evidence type="ECO:0000256" key="20">
    <source>
        <dbReference type="ARBA" id="ARBA00023136"/>
    </source>
</evidence>
<dbReference type="SMART" id="SM00409">
    <property type="entry name" value="IG"/>
    <property type="match status" value="1"/>
</dbReference>
<reference evidence="38" key="1">
    <citation type="journal article" date="2023" name="DNA Res.">
        <title>Chromosome-level genome assembly of Phrynocephalus forsythii using third-generation DNA sequencing and Hi-C analysis.</title>
        <authorList>
            <person name="Qi Y."/>
            <person name="Zhao W."/>
            <person name="Zhao Y."/>
            <person name="Niu C."/>
            <person name="Cao S."/>
            <person name="Zhang Y."/>
        </authorList>
    </citation>
    <scope>NUCLEOTIDE SEQUENCE</scope>
    <source>
        <tissue evidence="38">Muscle</tissue>
    </source>
</reference>
<dbReference type="InterPro" id="IPR036860">
    <property type="entry name" value="SH2_dom_sf"/>
</dbReference>
<keyword evidence="13 31" id="KW-0547">Nucleotide-binding</keyword>
<keyword evidence="22" id="KW-1015">Disulfide bond</keyword>
<dbReference type="GO" id="GO:0006979">
    <property type="term" value="P:response to oxidative stress"/>
    <property type="evidence" value="ECO:0007669"/>
    <property type="project" value="InterPro"/>
</dbReference>
<dbReference type="SMART" id="SM00219">
    <property type="entry name" value="TyrKc"/>
    <property type="match status" value="1"/>
</dbReference>
<dbReference type="PROSITE" id="PS50835">
    <property type="entry name" value="IG_LIKE"/>
    <property type="match status" value="1"/>
</dbReference>
<keyword evidence="7 28" id="KW-0349">Heme</keyword>
<dbReference type="InterPro" id="IPR010255">
    <property type="entry name" value="Haem_peroxidase_sf"/>
</dbReference>
<comment type="catalytic activity">
    <reaction evidence="26 32">
        <text>L-tyrosyl-[protein] + ATP = O-phospho-L-tyrosyl-[protein] + ADP + H(+)</text>
        <dbReference type="Rhea" id="RHEA:10596"/>
        <dbReference type="Rhea" id="RHEA-COMP:10136"/>
        <dbReference type="Rhea" id="RHEA-COMP:20101"/>
        <dbReference type="ChEBI" id="CHEBI:15378"/>
        <dbReference type="ChEBI" id="CHEBI:30616"/>
        <dbReference type="ChEBI" id="CHEBI:46858"/>
        <dbReference type="ChEBI" id="CHEBI:61978"/>
        <dbReference type="ChEBI" id="CHEBI:456216"/>
        <dbReference type="EC" id="2.7.10.2"/>
    </reaction>
</comment>
<dbReference type="Proteomes" id="UP001142489">
    <property type="component" value="Unassembled WGS sequence"/>
</dbReference>
<dbReference type="FunFam" id="1.10.510.10:FF:000458">
    <property type="entry name" value="Tyrosine-protein kinase"/>
    <property type="match status" value="1"/>
</dbReference>
<dbReference type="InterPro" id="IPR034824">
    <property type="entry name" value="Peroxidasin_peroxidase"/>
</dbReference>
<dbReference type="Gene3D" id="2.60.40.10">
    <property type="entry name" value="Immunoglobulins"/>
    <property type="match status" value="1"/>
</dbReference>
<evidence type="ECO:0000256" key="32">
    <source>
        <dbReference type="RuleBase" id="RU362096"/>
    </source>
</evidence>
<evidence type="ECO:0000256" key="28">
    <source>
        <dbReference type="PIRSR" id="PIRSR619791-2"/>
    </source>
</evidence>
<dbReference type="PROSITE" id="PS50292">
    <property type="entry name" value="PEROXIDASE_3"/>
    <property type="match status" value="1"/>
</dbReference>
<evidence type="ECO:0000313" key="38">
    <source>
        <dbReference type="EMBL" id="KAJ7332155.1"/>
    </source>
</evidence>
<dbReference type="InterPro" id="IPR013098">
    <property type="entry name" value="Ig_I-set"/>
</dbReference>
<dbReference type="SMART" id="SM00252">
    <property type="entry name" value="SH2"/>
    <property type="match status" value="1"/>
</dbReference>
<dbReference type="Pfam" id="PF00017">
    <property type="entry name" value="SH2"/>
    <property type="match status" value="1"/>
</dbReference>
<dbReference type="InterPro" id="IPR013783">
    <property type="entry name" value="Ig-like_fold"/>
</dbReference>
<dbReference type="PANTHER" id="PTHR11475:SF54">
    <property type="entry name" value="IG-LIKE DOMAIN-CONTAINING PROTEIN"/>
    <property type="match status" value="1"/>
</dbReference>
<dbReference type="InterPro" id="IPR000719">
    <property type="entry name" value="Prot_kinase_dom"/>
</dbReference>
<dbReference type="PROSITE" id="PS50002">
    <property type="entry name" value="SH3"/>
    <property type="match status" value="1"/>
</dbReference>
<evidence type="ECO:0000256" key="8">
    <source>
        <dbReference type="ARBA" id="ARBA00022679"/>
    </source>
</evidence>
<dbReference type="GO" id="GO:0005615">
    <property type="term" value="C:extracellular space"/>
    <property type="evidence" value="ECO:0007669"/>
    <property type="project" value="TreeGrafter"/>
</dbReference>
<dbReference type="InterPro" id="IPR003598">
    <property type="entry name" value="Ig_sub2"/>
</dbReference>
<evidence type="ECO:0000256" key="7">
    <source>
        <dbReference type="ARBA" id="ARBA00022617"/>
    </source>
</evidence>
<evidence type="ECO:0000256" key="18">
    <source>
        <dbReference type="ARBA" id="ARBA00023002"/>
    </source>
</evidence>
<keyword evidence="19 28" id="KW-0408">Iron</keyword>
<name>A0A9Q0XYF2_9SAUR</name>
<evidence type="ECO:0000256" key="12">
    <source>
        <dbReference type="ARBA" id="ARBA00022737"/>
    </source>
</evidence>
<feature type="binding site" description="axial binding residue" evidence="28">
    <location>
        <position position="564"/>
    </location>
    <ligand>
        <name>heme b</name>
        <dbReference type="ChEBI" id="CHEBI:60344"/>
    </ligand>
    <ligandPart>
        <name>Fe</name>
        <dbReference type="ChEBI" id="CHEBI:18248"/>
    </ligandPart>
</feature>
<dbReference type="SUPFAM" id="SSF56112">
    <property type="entry name" value="Protein kinase-like (PK-like)"/>
    <property type="match status" value="1"/>
</dbReference>